<dbReference type="SUPFAM" id="SSF55073">
    <property type="entry name" value="Nucleotide cyclase"/>
    <property type="match status" value="1"/>
</dbReference>
<dbReference type="SMART" id="SM00091">
    <property type="entry name" value="PAS"/>
    <property type="match status" value="1"/>
</dbReference>
<evidence type="ECO:0000259" key="2">
    <source>
        <dbReference type="PROSITE" id="PS50112"/>
    </source>
</evidence>
<dbReference type="InterPro" id="IPR029787">
    <property type="entry name" value="Nucleotide_cyclase"/>
</dbReference>
<keyword evidence="1" id="KW-0812">Transmembrane</keyword>
<dbReference type="PROSITE" id="PS50113">
    <property type="entry name" value="PAC"/>
    <property type="match status" value="1"/>
</dbReference>
<feature type="transmembrane region" description="Helical" evidence="1">
    <location>
        <begin position="392"/>
        <end position="412"/>
    </location>
</feature>
<dbReference type="Gene3D" id="3.30.70.270">
    <property type="match status" value="1"/>
</dbReference>
<dbReference type="FunFam" id="3.30.70.270:FF:000001">
    <property type="entry name" value="Diguanylate cyclase domain protein"/>
    <property type="match status" value="1"/>
</dbReference>
<dbReference type="Pfam" id="PF08448">
    <property type="entry name" value="PAS_4"/>
    <property type="match status" value="1"/>
</dbReference>
<proteinExistence type="predicted"/>
<dbReference type="InterPro" id="IPR013656">
    <property type="entry name" value="PAS_4"/>
</dbReference>
<keyword evidence="1" id="KW-0472">Membrane</keyword>
<evidence type="ECO:0000313" key="6">
    <source>
        <dbReference type="Proteomes" id="UP000625316"/>
    </source>
</evidence>
<dbReference type="InterPro" id="IPR007890">
    <property type="entry name" value="CHASE2"/>
</dbReference>
<dbReference type="InterPro" id="IPR043128">
    <property type="entry name" value="Rev_trsase/Diguanyl_cyclase"/>
</dbReference>
<dbReference type="RefSeq" id="WP_264325735.1">
    <property type="nucleotide sequence ID" value="NZ_JADEXQ010000047.1"/>
</dbReference>
<dbReference type="InterPro" id="IPR000014">
    <property type="entry name" value="PAS"/>
</dbReference>
<dbReference type="Pfam" id="PF05226">
    <property type="entry name" value="CHASE2"/>
    <property type="match status" value="1"/>
</dbReference>
<dbReference type="Pfam" id="PF00990">
    <property type="entry name" value="GGDEF"/>
    <property type="match status" value="1"/>
</dbReference>
<reference evidence="5" key="1">
    <citation type="submission" date="2020-10" db="EMBL/GenBank/DDBJ databases">
        <authorList>
            <person name="Castelo-Branco R."/>
            <person name="Eusebio N."/>
            <person name="Adriana R."/>
            <person name="Vieira A."/>
            <person name="Brugerolle De Fraissinette N."/>
            <person name="Rezende De Castro R."/>
            <person name="Schneider M.P."/>
            <person name="Vasconcelos V."/>
            <person name="Leao P.N."/>
        </authorList>
    </citation>
    <scope>NUCLEOTIDE SEQUENCE</scope>
    <source>
        <strain evidence="5">LEGE 11480</strain>
    </source>
</reference>
<feature type="domain" description="PAC" evidence="3">
    <location>
        <begin position="519"/>
        <end position="570"/>
    </location>
</feature>
<dbReference type="NCBIfam" id="TIGR00229">
    <property type="entry name" value="sensory_box"/>
    <property type="match status" value="1"/>
</dbReference>
<evidence type="ECO:0000256" key="1">
    <source>
        <dbReference type="SAM" id="Phobius"/>
    </source>
</evidence>
<feature type="transmembrane region" description="Helical" evidence="1">
    <location>
        <begin position="418"/>
        <end position="437"/>
    </location>
</feature>
<dbReference type="InterPro" id="IPR000160">
    <property type="entry name" value="GGDEF_dom"/>
</dbReference>
<accession>A0A928VNG6</accession>
<feature type="domain" description="GGDEF" evidence="4">
    <location>
        <begin position="619"/>
        <end position="753"/>
    </location>
</feature>
<keyword evidence="6" id="KW-1185">Reference proteome</keyword>
<dbReference type="InterPro" id="IPR035965">
    <property type="entry name" value="PAS-like_dom_sf"/>
</dbReference>
<comment type="caution">
    <text evidence="5">The sequence shown here is derived from an EMBL/GenBank/DDBJ whole genome shotgun (WGS) entry which is preliminary data.</text>
</comment>
<sequence length="763" mass="85162">MFPVPRQRQVIPPTPRRNQLRRLWNRGRVILTASGIALSVIGIRFTGILQPLELATLDQGFRWRATKPPDDRIVIVGITETDIRSLNQWPLSDAKLAELLRKIQQGNPQAIGLDLYRDLQSQSGSAEINQLFAKSPNIFGILLLQPDANNQSVERLEDAIAVRPPAILAQKNQIGFNNTIQDVDQRVRRSLLYWPVQIRTTDPNGEPQIRTQHYESFALKIAQHYLKPYEITPQAAPGYRNPRVMQLGKAILPSLKQSDGLYTRADTGGYQIFANYRGPTSHFKHVSALDVLTGKLPADTFRDRIVLIGSVAGSLKDTVATPYSTLKQDSPQLMSGVELQANLISQLITAALNDGQGIFQTLPEGVEWVWVWVAAYWGTYISWRLRSPQKSFVVICLSSLGLIIITYGAFISGWIVPLLPPLIALLGASMMVTNYIAHAEQEMNRSKEFLAQIIDSIPDPIFVKDRHQDWIVLNQAYANFIGLPIDQLLGQNVHSIFPAAQAQWLRTQDEWVFGRQATQEVEEEFVNLQGQRYHISTKRSLHRDRAGNVFLVGVIHDITERKTLEEELKQARDKLSRDNSELSYLANHDALTGLPNRKLFLECLQQAIETAAAASHPHHKVALLFLDLDGFKEVNDTLGHNVGDLLLQAVAQRLQSCLRAGSDTVARLGGDEFVVVLPNVPGALVAKRVAQKILTTLAEEFTIESHGIQVTTSIGISLYPQDGEQITGLIQAADTAMYQSKNSGKNQYTIAQITRTAVKRPAR</sequence>
<keyword evidence="1" id="KW-1133">Transmembrane helix</keyword>
<protein>
    <submittedName>
        <fullName evidence="5">CHASE2 domain-containing protein</fullName>
    </submittedName>
</protein>
<dbReference type="CDD" id="cd00130">
    <property type="entry name" value="PAS"/>
    <property type="match status" value="1"/>
</dbReference>
<gene>
    <name evidence="5" type="ORF">IQ266_14320</name>
</gene>
<dbReference type="Gene3D" id="3.30.450.20">
    <property type="entry name" value="PAS domain"/>
    <property type="match status" value="1"/>
</dbReference>
<dbReference type="SMART" id="SM00267">
    <property type="entry name" value="GGDEF"/>
    <property type="match status" value="1"/>
</dbReference>
<dbReference type="SUPFAM" id="SSF55785">
    <property type="entry name" value="PYP-like sensor domain (PAS domain)"/>
    <property type="match status" value="1"/>
</dbReference>
<dbReference type="PANTHER" id="PTHR44757:SF2">
    <property type="entry name" value="BIOFILM ARCHITECTURE MAINTENANCE PROTEIN MBAA"/>
    <property type="match status" value="1"/>
</dbReference>
<dbReference type="PROSITE" id="PS50887">
    <property type="entry name" value="GGDEF"/>
    <property type="match status" value="1"/>
</dbReference>
<evidence type="ECO:0000259" key="4">
    <source>
        <dbReference type="PROSITE" id="PS50887"/>
    </source>
</evidence>
<feature type="domain" description="PAS" evidence="2">
    <location>
        <begin position="446"/>
        <end position="492"/>
    </location>
</feature>
<dbReference type="NCBIfam" id="TIGR00254">
    <property type="entry name" value="GGDEF"/>
    <property type="match status" value="1"/>
</dbReference>
<feature type="transmembrane region" description="Helical" evidence="1">
    <location>
        <begin position="29"/>
        <end position="49"/>
    </location>
</feature>
<organism evidence="5 6">
    <name type="scientific">Romeriopsis navalis LEGE 11480</name>
    <dbReference type="NCBI Taxonomy" id="2777977"/>
    <lineage>
        <taxon>Bacteria</taxon>
        <taxon>Bacillati</taxon>
        <taxon>Cyanobacteriota</taxon>
        <taxon>Cyanophyceae</taxon>
        <taxon>Leptolyngbyales</taxon>
        <taxon>Leptolyngbyaceae</taxon>
        <taxon>Romeriopsis</taxon>
        <taxon>Romeriopsis navalis</taxon>
    </lineage>
</organism>
<feature type="transmembrane region" description="Helical" evidence="1">
    <location>
        <begin position="368"/>
        <end position="385"/>
    </location>
</feature>
<dbReference type="InterPro" id="IPR052155">
    <property type="entry name" value="Biofilm_reg_signaling"/>
</dbReference>
<name>A0A928VNG6_9CYAN</name>
<dbReference type="PANTHER" id="PTHR44757">
    <property type="entry name" value="DIGUANYLATE CYCLASE DGCP"/>
    <property type="match status" value="1"/>
</dbReference>
<evidence type="ECO:0000313" key="5">
    <source>
        <dbReference type="EMBL" id="MBE9030908.1"/>
    </source>
</evidence>
<dbReference type="Proteomes" id="UP000625316">
    <property type="component" value="Unassembled WGS sequence"/>
</dbReference>
<dbReference type="CDD" id="cd01949">
    <property type="entry name" value="GGDEF"/>
    <property type="match status" value="1"/>
</dbReference>
<dbReference type="InterPro" id="IPR000700">
    <property type="entry name" value="PAS-assoc_C"/>
</dbReference>
<dbReference type="AlphaFoldDB" id="A0A928VNG6"/>
<dbReference type="SMART" id="SM01080">
    <property type="entry name" value="CHASE2"/>
    <property type="match status" value="1"/>
</dbReference>
<dbReference type="EMBL" id="JADEXQ010000047">
    <property type="protein sequence ID" value="MBE9030908.1"/>
    <property type="molecule type" value="Genomic_DNA"/>
</dbReference>
<evidence type="ECO:0000259" key="3">
    <source>
        <dbReference type="PROSITE" id="PS50113"/>
    </source>
</evidence>
<dbReference type="PROSITE" id="PS50112">
    <property type="entry name" value="PAS"/>
    <property type="match status" value="1"/>
</dbReference>